<comment type="caution">
    <text evidence="2">The sequence shown here is derived from an EMBL/GenBank/DDBJ whole genome shotgun (WGS) entry which is preliminary data.</text>
</comment>
<sequence length="103" mass="11797">MHIFSSIDNVLYVEGLKHNLLSISQLCDIVYNIFFNKGECIINLTNLSNQSVTCLVFIKDDYWIWHKKLGHASLRLISNLSKHHLVRGLSNLVFKSYILCGAC</sequence>
<protein>
    <recommendedName>
        <fullName evidence="1">GAG-pre-integrase domain-containing protein</fullName>
    </recommendedName>
</protein>
<evidence type="ECO:0000313" key="3">
    <source>
        <dbReference type="Proteomes" id="UP000257109"/>
    </source>
</evidence>
<dbReference type="EMBL" id="QJKJ01011110">
    <property type="protein sequence ID" value="RDX71979.1"/>
    <property type="molecule type" value="Genomic_DNA"/>
</dbReference>
<dbReference type="AlphaFoldDB" id="A0A371F105"/>
<evidence type="ECO:0000259" key="1">
    <source>
        <dbReference type="Pfam" id="PF13976"/>
    </source>
</evidence>
<name>A0A371F105_MUCPR</name>
<dbReference type="InterPro" id="IPR025724">
    <property type="entry name" value="GAG-pre-integrase_dom"/>
</dbReference>
<organism evidence="2 3">
    <name type="scientific">Mucuna pruriens</name>
    <name type="common">Velvet bean</name>
    <name type="synonym">Dolichos pruriens</name>
    <dbReference type="NCBI Taxonomy" id="157652"/>
    <lineage>
        <taxon>Eukaryota</taxon>
        <taxon>Viridiplantae</taxon>
        <taxon>Streptophyta</taxon>
        <taxon>Embryophyta</taxon>
        <taxon>Tracheophyta</taxon>
        <taxon>Spermatophyta</taxon>
        <taxon>Magnoliopsida</taxon>
        <taxon>eudicotyledons</taxon>
        <taxon>Gunneridae</taxon>
        <taxon>Pentapetalae</taxon>
        <taxon>rosids</taxon>
        <taxon>fabids</taxon>
        <taxon>Fabales</taxon>
        <taxon>Fabaceae</taxon>
        <taxon>Papilionoideae</taxon>
        <taxon>50 kb inversion clade</taxon>
        <taxon>NPAAA clade</taxon>
        <taxon>indigoferoid/millettioid clade</taxon>
        <taxon>Phaseoleae</taxon>
        <taxon>Mucuna</taxon>
    </lineage>
</organism>
<accession>A0A371F105</accession>
<reference evidence="2" key="1">
    <citation type="submission" date="2018-05" db="EMBL/GenBank/DDBJ databases">
        <title>Draft genome of Mucuna pruriens seed.</title>
        <authorList>
            <person name="Nnadi N.E."/>
            <person name="Vos R."/>
            <person name="Hasami M.H."/>
            <person name="Devisetty U.K."/>
            <person name="Aguiy J.C."/>
        </authorList>
    </citation>
    <scope>NUCLEOTIDE SEQUENCE [LARGE SCALE GENOMIC DNA]</scope>
    <source>
        <strain evidence="2">JCA_2017</strain>
    </source>
</reference>
<dbReference type="Proteomes" id="UP000257109">
    <property type="component" value="Unassembled WGS sequence"/>
</dbReference>
<dbReference type="Pfam" id="PF13976">
    <property type="entry name" value="gag_pre-integrs"/>
    <property type="match status" value="1"/>
</dbReference>
<evidence type="ECO:0000313" key="2">
    <source>
        <dbReference type="EMBL" id="RDX71979.1"/>
    </source>
</evidence>
<gene>
    <name evidence="2" type="ORF">CR513_48601</name>
</gene>
<proteinExistence type="predicted"/>
<feature type="non-terminal residue" evidence="2">
    <location>
        <position position="1"/>
    </location>
</feature>
<keyword evidence="3" id="KW-1185">Reference proteome</keyword>
<dbReference type="OrthoDB" id="1304528at2759"/>
<feature type="domain" description="GAG-pre-integrase" evidence="1">
    <location>
        <begin position="43"/>
        <end position="103"/>
    </location>
</feature>